<dbReference type="InterPro" id="IPR019681">
    <property type="entry name" value="DUF2530"/>
</dbReference>
<proteinExistence type="predicted"/>
<evidence type="ECO:0000313" key="3">
    <source>
        <dbReference type="EMBL" id="GGK96563.1"/>
    </source>
</evidence>
<feature type="transmembrane region" description="Helical" evidence="2">
    <location>
        <begin position="45"/>
        <end position="64"/>
    </location>
</feature>
<keyword evidence="4" id="KW-1185">Reference proteome</keyword>
<feature type="compositionally biased region" description="Basic and acidic residues" evidence="1">
    <location>
        <begin position="83"/>
        <end position="95"/>
    </location>
</feature>
<name>A0A917R946_9ACTN</name>
<reference evidence="3" key="2">
    <citation type="submission" date="2020-09" db="EMBL/GenBank/DDBJ databases">
        <authorList>
            <person name="Sun Q."/>
            <person name="Ohkuma M."/>
        </authorList>
    </citation>
    <scope>NUCLEOTIDE SEQUENCE</scope>
    <source>
        <strain evidence="3">JCM 13064</strain>
    </source>
</reference>
<organism evidence="3 4">
    <name type="scientific">Sphaerisporangium melleum</name>
    <dbReference type="NCBI Taxonomy" id="321316"/>
    <lineage>
        <taxon>Bacteria</taxon>
        <taxon>Bacillati</taxon>
        <taxon>Actinomycetota</taxon>
        <taxon>Actinomycetes</taxon>
        <taxon>Streptosporangiales</taxon>
        <taxon>Streptosporangiaceae</taxon>
        <taxon>Sphaerisporangium</taxon>
    </lineage>
</organism>
<evidence type="ECO:0000313" key="4">
    <source>
        <dbReference type="Proteomes" id="UP000645217"/>
    </source>
</evidence>
<evidence type="ECO:0000256" key="2">
    <source>
        <dbReference type="SAM" id="Phobius"/>
    </source>
</evidence>
<dbReference type="RefSeq" id="WP_189164879.1">
    <property type="nucleotide sequence ID" value="NZ_BMNT01000024.1"/>
</dbReference>
<sequence>MNEPRPPDLAPLETKDAATILAGTGLWVVALVVLLIIQPGPEHQWWIWTCAAGVGLGIFGYWFVKRRDRPAARPAEASPPAGDRGDASVPDRTRS</sequence>
<accession>A0A917R946</accession>
<keyword evidence="2" id="KW-0472">Membrane</keyword>
<dbReference type="EMBL" id="BMNT01000024">
    <property type="protein sequence ID" value="GGK96563.1"/>
    <property type="molecule type" value="Genomic_DNA"/>
</dbReference>
<protein>
    <recommendedName>
        <fullName evidence="5">DUF2530 domain-containing protein</fullName>
    </recommendedName>
</protein>
<dbReference type="Pfam" id="PF10745">
    <property type="entry name" value="DUF2530"/>
    <property type="match status" value="1"/>
</dbReference>
<evidence type="ECO:0008006" key="5">
    <source>
        <dbReference type="Google" id="ProtNLM"/>
    </source>
</evidence>
<gene>
    <name evidence="3" type="ORF">GCM10007964_43540</name>
</gene>
<feature type="region of interest" description="Disordered" evidence="1">
    <location>
        <begin position="72"/>
        <end position="95"/>
    </location>
</feature>
<feature type="transmembrane region" description="Helical" evidence="2">
    <location>
        <begin position="20"/>
        <end position="39"/>
    </location>
</feature>
<keyword evidence="2" id="KW-1133">Transmembrane helix</keyword>
<evidence type="ECO:0000256" key="1">
    <source>
        <dbReference type="SAM" id="MobiDB-lite"/>
    </source>
</evidence>
<dbReference type="AlphaFoldDB" id="A0A917R946"/>
<feature type="compositionally biased region" description="Low complexity" evidence="1">
    <location>
        <begin position="72"/>
        <end position="81"/>
    </location>
</feature>
<comment type="caution">
    <text evidence="3">The sequence shown here is derived from an EMBL/GenBank/DDBJ whole genome shotgun (WGS) entry which is preliminary data.</text>
</comment>
<reference evidence="3" key="1">
    <citation type="journal article" date="2014" name="Int. J. Syst. Evol. Microbiol.">
        <title>Complete genome sequence of Corynebacterium casei LMG S-19264T (=DSM 44701T), isolated from a smear-ripened cheese.</title>
        <authorList>
            <consortium name="US DOE Joint Genome Institute (JGI-PGF)"/>
            <person name="Walter F."/>
            <person name="Albersmeier A."/>
            <person name="Kalinowski J."/>
            <person name="Ruckert C."/>
        </authorList>
    </citation>
    <scope>NUCLEOTIDE SEQUENCE</scope>
    <source>
        <strain evidence="3">JCM 13064</strain>
    </source>
</reference>
<dbReference type="Proteomes" id="UP000645217">
    <property type="component" value="Unassembled WGS sequence"/>
</dbReference>
<keyword evidence="2" id="KW-0812">Transmembrane</keyword>